<evidence type="ECO:0000313" key="12">
    <source>
        <dbReference type="Proteomes" id="UP000235371"/>
    </source>
</evidence>
<comment type="similarity">
    <text evidence="2 9">Belongs to the cytochrome P450 family.</text>
</comment>
<dbReference type="GO" id="GO:0020037">
    <property type="term" value="F:heme binding"/>
    <property type="evidence" value="ECO:0007669"/>
    <property type="project" value="InterPro"/>
</dbReference>
<evidence type="ECO:0000256" key="9">
    <source>
        <dbReference type="RuleBase" id="RU000461"/>
    </source>
</evidence>
<dbReference type="PANTHER" id="PTHR24305:SF237">
    <property type="entry name" value="CYTOCHROME P450 MONOOXYGENASE ATNE-RELATED"/>
    <property type="match status" value="1"/>
</dbReference>
<keyword evidence="4 8" id="KW-0479">Metal-binding</keyword>
<comment type="cofactor">
    <cofactor evidence="1 8">
        <name>heme</name>
        <dbReference type="ChEBI" id="CHEBI:30413"/>
    </cofactor>
</comment>
<protein>
    <submittedName>
        <fullName evidence="11">Putative cytochrome P450</fullName>
    </submittedName>
</protein>
<dbReference type="InterPro" id="IPR002401">
    <property type="entry name" value="Cyt_P450_E_grp-I"/>
</dbReference>
<dbReference type="InterPro" id="IPR036396">
    <property type="entry name" value="Cyt_P450_sf"/>
</dbReference>
<keyword evidence="10" id="KW-0812">Transmembrane</keyword>
<dbReference type="SUPFAM" id="SSF48264">
    <property type="entry name" value="Cytochrome P450"/>
    <property type="match status" value="1"/>
</dbReference>
<feature type="binding site" description="axial binding residue" evidence="8">
    <location>
        <position position="466"/>
    </location>
    <ligand>
        <name>heme</name>
        <dbReference type="ChEBI" id="CHEBI:30413"/>
    </ligand>
    <ligandPart>
        <name>Fe</name>
        <dbReference type="ChEBI" id="CHEBI:18248"/>
    </ligandPart>
</feature>
<sequence>MDTKTGYSPVLTRNISLKSPIVTTYLASKCYVPSLYAVIFISLICLYRIYFHPLSKYPGPILAKVTNLYAGYHAWRGDVHTDILKCHERYGKVIRYSPERLLFNTAESVSDIYSHRSNVLKSKVYHALSAQAPNSLTLRDKALHGKRRRVISQAFSENTLRSFEPKVIEKIHQLSDTMVEVPQETDKSSREWSDSKDMGHCFDHLTFDIMTDVLFSARFNTIGDLKYRYAMTAIEESNVRLGVLVQAPELRRRKLQPLLFPQALKARYMFAMFIRKVLGERLKPSKEDRKDVFSFVQQAKDPDTGNSLDITELSTETATLIIAGSDTTSTSMAATLHYLSFSPLAYRKAAEEVRRCFTNLEEIRMGPLLNSCTGSAKIPEALRMSPPGGGPLWREVYKGGALINGMHIQEGVDVAVGIHSIHHNPEYFPEPYRYNPDRWLKTINGTEELKKMRSAYMPFGLGPRSCVGKPLALVELMLTMATFLWQFDFRASNRDEVAWADGTMAAEQFHLKDHVTGQKDGPLIEFRLRDLSGNWE</sequence>
<dbReference type="OrthoDB" id="1470350at2759"/>
<dbReference type="RefSeq" id="XP_024727350.1">
    <property type="nucleotide sequence ID" value="XM_024885449.1"/>
</dbReference>
<gene>
    <name evidence="11" type="ORF">K444DRAFT_648343</name>
</gene>
<evidence type="ECO:0000256" key="1">
    <source>
        <dbReference type="ARBA" id="ARBA00001971"/>
    </source>
</evidence>
<name>A0A2J6SI50_9HELO</name>
<dbReference type="PRINTS" id="PR00385">
    <property type="entry name" value="P450"/>
</dbReference>
<evidence type="ECO:0000256" key="3">
    <source>
        <dbReference type="ARBA" id="ARBA00022617"/>
    </source>
</evidence>
<evidence type="ECO:0000256" key="10">
    <source>
        <dbReference type="SAM" id="Phobius"/>
    </source>
</evidence>
<evidence type="ECO:0000256" key="4">
    <source>
        <dbReference type="ARBA" id="ARBA00022723"/>
    </source>
</evidence>
<evidence type="ECO:0000256" key="5">
    <source>
        <dbReference type="ARBA" id="ARBA00023002"/>
    </source>
</evidence>
<keyword evidence="7 9" id="KW-0503">Monooxygenase</keyword>
<evidence type="ECO:0000313" key="11">
    <source>
        <dbReference type="EMBL" id="PMD50446.1"/>
    </source>
</evidence>
<organism evidence="11 12">
    <name type="scientific">Hyaloscypha bicolor E</name>
    <dbReference type="NCBI Taxonomy" id="1095630"/>
    <lineage>
        <taxon>Eukaryota</taxon>
        <taxon>Fungi</taxon>
        <taxon>Dikarya</taxon>
        <taxon>Ascomycota</taxon>
        <taxon>Pezizomycotina</taxon>
        <taxon>Leotiomycetes</taxon>
        <taxon>Helotiales</taxon>
        <taxon>Hyaloscyphaceae</taxon>
        <taxon>Hyaloscypha</taxon>
        <taxon>Hyaloscypha bicolor</taxon>
    </lineage>
</organism>
<dbReference type="Proteomes" id="UP000235371">
    <property type="component" value="Unassembled WGS sequence"/>
</dbReference>
<dbReference type="PRINTS" id="PR00463">
    <property type="entry name" value="EP450I"/>
</dbReference>
<evidence type="ECO:0000256" key="2">
    <source>
        <dbReference type="ARBA" id="ARBA00010617"/>
    </source>
</evidence>
<dbReference type="CDD" id="cd11061">
    <property type="entry name" value="CYP67-like"/>
    <property type="match status" value="1"/>
</dbReference>
<evidence type="ECO:0000256" key="8">
    <source>
        <dbReference type="PIRSR" id="PIRSR602401-1"/>
    </source>
</evidence>
<dbReference type="InterPro" id="IPR001128">
    <property type="entry name" value="Cyt_P450"/>
</dbReference>
<keyword evidence="5 9" id="KW-0560">Oxidoreductase</keyword>
<keyword evidence="10" id="KW-1133">Transmembrane helix</keyword>
<dbReference type="Gene3D" id="1.10.630.10">
    <property type="entry name" value="Cytochrome P450"/>
    <property type="match status" value="1"/>
</dbReference>
<dbReference type="PANTHER" id="PTHR24305">
    <property type="entry name" value="CYTOCHROME P450"/>
    <property type="match status" value="1"/>
</dbReference>
<keyword evidence="6 8" id="KW-0408">Iron</keyword>
<dbReference type="GeneID" id="36593526"/>
<dbReference type="InterPro" id="IPR050121">
    <property type="entry name" value="Cytochrome_P450_monoxygenase"/>
</dbReference>
<evidence type="ECO:0000256" key="7">
    <source>
        <dbReference type="ARBA" id="ARBA00023033"/>
    </source>
</evidence>
<dbReference type="GO" id="GO:0005506">
    <property type="term" value="F:iron ion binding"/>
    <property type="evidence" value="ECO:0007669"/>
    <property type="project" value="InterPro"/>
</dbReference>
<dbReference type="EMBL" id="KZ613913">
    <property type="protein sequence ID" value="PMD50446.1"/>
    <property type="molecule type" value="Genomic_DNA"/>
</dbReference>
<evidence type="ECO:0000256" key="6">
    <source>
        <dbReference type="ARBA" id="ARBA00023004"/>
    </source>
</evidence>
<reference evidence="11 12" key="1">
    <citation type="submission" date="2016-04" db="EMBL/GenBank/DDBJ databases">
        <title>A degradative enzymes factory behind the ericoid mycorrhizal symbiosis.</title>
        <authorList>
            <consortium name="DOE Joint Genome Institute"/>
            <person name="Martino E."/>
            <person name="Morin E."/>
            <person name="Grelet G."/>
            <person name="Kuo A."/>
            <person name="Kohler A."/>
            <person name="Daghino S."/>
            <person name="Barry K."/>
            <person name="Choi C."/>
            <person name="Cichocki N."/>
            <person name="Clum A."/>
            <person name="Copeland A."/>
            <person name="Hainaut M."/>
            <person name="Haridas S."/>
            <person name="Labutti K."/>
            <person name="Lindquist E."/>
            <person name="Lipzen A."/>
            <person name="Khouja H.-R."/>
            <person name="Murat C."/>
            <person name="Ohm R."/>
            <person name="Olson A."/>
            <person name="Spatafora J."/>
            <person name="Veneault-Fourrey C."/>
            <person name="Henrissat B."/>
            <person name="Grigoriev I."/>
            <person name="Martin F."/>
            <person name="Perotto S."/>
        </authorList>
    </citation>
    <scope>NUCLEOTIDE SEQUENCE [LARGE SCALE GENOMIC DNA]</scope>
    <source>
        <strain evidence="11 12">E</strain>
    </source>
</reference>
<dbReference type="GO" id="GO:0016705">
    <property type="term" value="F:oxidoreductase activity, acting on paired donors, with incorporation or reduction of molecular oxygen"/>
    <property type="evidence" value="ECO:0007669"/>
    <property type="project" value="InterPro"/>
</dbReference>
<dbReference type="InParanoid" id="A0A2J6SI50"/>
<keyword evidence="12" id="KW-1185">Reference proteome</keyword>
<dbReference type="AlphaFoldDB" id="A0A2J6SI50"/>
<dbReference type="Pfam" id="PF00067">
    <property type="entry name" value="p450"/>
    <property type="match status" value="1"/>
</dbReference>
<proteinExistence type="inferred from homology"/>
<dbReference type="STRING" id="1095630.A0A2J6SI50"/>
<dbReference type="GO" id="GO:0004497">
    <property type="term" value="F:monooxygenase activity"/>
    <property type="evidence" value="ECO:0007669"/>
    <property type="project" value="UniProtKB-KW"/>
</dbReference>
<keyword evidence="3 8" id="KW-0349">Heme</keyword>
<accession>A0A2J6SI50</accession>
<feature type="transmembrane region" description="Helical" evidence="10">
    <location>
        <begin position="31"/>
        <end position="51"/>
    </location>
</feature>
<dbReference type="PROSITE" id="PS00086">
    <property type="entry name" value="CYTOCHROME_P450"/>
    <property type="match status" value="1"/>
</dbReference>
<keyword evidence="10" id="KW-0472">Membrane</keyword>
<dbReference type="InterPro" id="IPR017972">
    <property type="entry name" value="Cyt_P450_CS"/>
</dbReference>